<dbReference type="Pfam" id="PF07690">
    <property type="entry name" value="MFS_1"/>
    <property type="match status" value="1"/>
</dbReference>
<feature type="transmembrane region" description="Helical" evidence="5">
    <location>
        <begin position="254"/>
        <end position="273"/>
    </location>
</feature>
<dbReference type="SUPFAM" id="SSF103473">
    <property type="entry name" value="MFS general substrate transporter"/>
    <property type="match status" value="1"/>
</dbReference>
<dbReference type="InterPro" id="IPR036259">
    <property type="entry name" value="MFS_trans_sf"/>
</dbReference>
<comment type="subcellular location">
    <subcellularLocation>
        <location evidence="1">Cell membrane</location>
        <topology evidence="1">Multi-pass membrane protein</topology>
    </subcellularLocation>
</comment>
<feature type="transmembrane region" description="Helical" evidence="5">
    <location>
        <begin position="149"/>
        <end position="172"/>
    </location>
</feature>
<feature type="transmembrane region" description="Helical" evidence="5">
    <location>
        <begin position="285"/>
        <end position="305"/>
    </location>
</feature>
<evidence type="ECO:0000259" key="6">
    <source>
        <dbReference type="PROSITE" id="PS50850"/>
    </source>
</evidence>
<keyword evidence="2 5" id="KW-0812">Transmembrane</keyword>
<dbReference type="EMBL" id="JACGWZ010000001">
    <property type="protein sequence ID" value="MBA8823558.1"/>
    <property type="molecule type" value="Genomic_DNA"/>
</dbReference>
<dbReference type="CDD" id="cd17393">
    <property type="entry name" value="MFS_MosC_like"/>
    <property type="match status" value="1"/>
</dbReference>
<name>A0A839DXT6_9PSEU</name>
<feature type="transmembrane region" description="Helical" evidence="5">
    <location>
        <begin position="368"/>
        <end position="392"/>
    </location>
</feature>
<evidence type="ECO:0000256" key="4">
    <source>
        <dbReference type="ARBA" id="ARBA00023136"/>
    </source>
</evidence>
<dbReference type="GO" id="GO:0022857">
    <property type="term" value="F:transmembrane transporter activity"/>
    <property type="evidence" value="ECO:0007669"/>
    <property type="project" value="InterPro"/>
</dbReference>
<dbReference type="PROSITE" id="PS50850">
    <property type="entry name" value="MFS"/>
    <property type="match status" value="1"/>
</dbReference>
<feature type="transmembrane region" description="Helical" evidence="5">
    <location>
        <begin position="26"/>
        <end position="44"/>
    </location>
</feature>
<reference evidence="7 8" key="1">
    <citation type="submission" date="2020-07" db="EMBL/GenBank/DDBJ databases">
        <title>Sequencing the genomes of 1000 actinobacteria strains.</title>
        <authorList>
            <person name="Klenk H.-P."/>
        </authorList>
    </citation>
    <scope>NUCLEOTIDE SEQUENCE [LARGE SCALE GENOMIC DNA]</scope>
    <source>
        <strain evidence="7 8">DSM 45975</strain>
    </source>
</reference>
<feature type="transmembrane region" description="Helical" evidence="5">
    <location>
        <begin position="178"/>
        <end position="196"/>
    </location>
</feature>
<gene>
    <name evidence="7" type="ORF">FHX42_000887</name>
</gene>
<evidence type="ECO:0000313" key="7">
    <source>
        <dbReference type="EMBL" id="MBA8823558.1"/>
    </source>
</evidence>
<dbReference type="Proteomes" id="UP000569329">
    <property type="component" value="Unassembled WGS sequence"/>
</dbReference>
<proteinExistence type="predicted"/>
<dbReference type="PANTHER" id="PTHR23514">
    <property type="entry name" value="BYPASS OF STOP CODON PROTEIN 6"/>
    <property type="match status" value="1"/>
</dbReference>
<dbReference type="Gene3D" id="1.20.1250.20">
    <property type="entry name" value="MFS general substrate transporter like domains"/>
    <property type="match status" value="2"/>
</dbReference>
<keyword evidence="4 5" id="KW-0472">Membrane</keyword>
<feature type="transmembrane region" description="Helical" evidence="5">
    <location>
        <begin position="311"/>
        <end position="332"/>
    </location>
</feature>
<feature type="transmembrane region" description="Helical" evidence="5">
    <location>
        <begin position="344"/>
        <end position="362"/>
    </location>
</feature>
<evidence type="ECO:0000256" key="3">
    <source>
        <dbReference type="ARBA" id="ARBA00022989"/>
    </source>
</evidence>
<keyword evidence="3 5" id="KW-1133">Transmembrane helix</keyword>
<organism evidence="7 8">
    <name type="scientific">Halosaccharopolyspora lacisalsi</name>
    <dbReference type="NCBI Taxonomy" id="1000566"/>
    <lineage>
        <taxon>Bacteria</taxon>
        <taxon>Bacillati</taxon>
        <taxon>Actinomycetota</taxon>
        <taxon>Actinomycetes</taxon>
        <taxon>Pseudonocardiales</taxon>
        <taxon>Pseudonocardiaceae</taxon>
        <taxon>Halosaccharopolyspora</taxon>
    </lineage>
</organism>
<feature type="transmembrane region" description="Helical" evidence="5">
    <location>
        <begin position="216"/>
        <end position="234"/>
    </location>
</feature>
<evidence type="ECO:0000256" key="2">
    <source>
        <dbReference type="ARBA" id="ARBA00022692"/>
    </source>
</evidence>
<dbReference type="InterPro" id="IPR051788">
    <property type="entry name" value="MFS_Transporter"/>
</dbReference>
<evidence type="ECO:0000313" key="8">
    <source>
        <dbReference type="Proteomes" id="UP000569329"/>
    </source>
</evidence>
<feature type="domain" description="Major facilitator superfamily (MFS) profile" evidence="6">
    <location>
        <begin position="22"/>
        <end position="397"/>
    </location>
</feature>
<dbReference type="PANTHER" id="PTHR23514:SF13">
    <property type="entry name" value="INNER MEMBRANE PROTEIN YBJJ"/>
    <property type="match status" value="1"/>
</dbReference>
<dbReference type="AlphaFoldDB" id="A0A839DXT6"/>
<feature type="transmembrane region" description="Helical" evidence="5">
    <location>
        <begin position="96"/>
        <end position="120"/>
    </location>
</feature>
<dbReference type="GO" id="GO:0005886">
    <property type="term" value="C:plasma membrane"/>
    <property type="evidence" value="ECO:0007669"/>
    <property type="project" value="UniProtKB-SubCell"/>
</dbReference>
<sequence length="397" mass="40063">MSEYPTAPSRTATAPGTAEQRARGAVTTYFVIAGAALATWTARIPAIKQRIGLDEASLSVALMAVAAGSVLAMQAVGPLTDRFGSARVVPPAGVLMSLSMVVPGFAGNLPTLIVGLLVFGAGHGMLDVSMNTHAVGVERRYGRPIMSTFHATFSFGGLLGSGVGALAARLALGSGANFTIVGVALALVSLAARPALLPPEPARRGESSAPTSPRGIPLVIVFLGVLGFCCSLGEGSMNDWSSVYLRDELGTSPAVAAIGFAVFSATMTVFRLLGDRLSARFGPVALVRGCGAVAGLGLGGALLLHHPAAALVGYGLFGAGLSCIVPQVFSAAGNRDPERSGRDLAQVSTLAYSGLLAGPVVIGFTAHWVGLGVALGIPAVLALFIALSAPALRPRTG</sequence>
<dbReference type="InterPro" id="IPR011701">
    <property type="entry name" value="MFS"/>
</dbReference>
<comment type="caution">
    <text evidence="7">The sequence shown here is derived from an EMBL/GenBank/DDBJ whole genome shotgun (WGS) entry which is preliminary data.</text>
</comment>
<keyword evidence="8" id="KW-1185">Reference proteome</keyword>
<evidence type="ECO:0000256" key="1">
    <source>
        <dbReference type="ARBA" id="ARBA00004651"/>
    </source>
</evidence>
<accession>A0A839DXT6</accession>
<protein>
    <submittedName>
        <fullName evidence="7">MFS family permease</fullName>
    </submittedName>
</protein>
<evidence type="ECO:0000256" key="5">
    <source>
        <dbReference type="SAM" id="Phobius"/>
    </source>
</evidence>
<dbReference type="RefSeq" id="WP_182542849.1">
    <property type="nucleotide sequence ID" value="NZ_JACGWZ010000001.1"/>
</dbReference>
<feature type="transmembrane region" description="Helical" evidence="5">
    <location>
        <begin position="56"/>
        <end position="76"/>
    </location>
</feature>
<dbReference type="InterPro" id="IPR020846">
    <property type="entry name" value="MFS_dom"/>
</dbReference>